<accession>A0A5C5RDX1</accession>
<evidence type="ECO:0000256" key="1">
    <source>
        <dbReference type="SAM" id="MobiDB-lite"/>
    </source>
</evidence>
<protein>
    <submittedName>
        <fullName evidence="2">Uncharacterized protein</fullName>
    </submittedName>
</protein>
<evidence type="ECO:0000313" key="2">
    <source>
        <dbReference type="EMBL" id="TWS20882.1"/>
    </source>
</evidence>
<dbReference type="EMBL" id="VIGW01000002">
    <property type="protein sequence ID" value="TWS20882.1"/>
    <property type="molecule type" value="Genomic_DNA"/>
</dbReference>
<dbReference type="AlphaFoldDB" id="A0A5C5RDX1"/>
<evidence type="ECO:0000313" key="3">
    <source>
        <dbReference type="Proteomes" id="UP000317291"/>
    </source>
</evidence>
<keyword evidence="3" id="KW-1185">Reference proteome</keyword>
<feature type="compositionally biased region" description="Polar residues" evidence="1">
    <location>
        <begin position="51"/>
        <end position="67"/>
    </location>
</feature>
<proteinExistence type="predicted"/>
<dbReference type="Proteomes" id="UP000317291">
    <property type="component" value="Unassembled WGS sequence"/>
</dbReference>
<name>A0A5C5RDX1_9ACTN</name>
<sequence length="67" mass="7116">MIGVAGRKRHSAEEIVRKLRRADELTSAGSSGEDTHVDCTVELQVDGKNVPETSSYSTLKATPTSAA</sequence>
<comment type="caution">
    <text evidence="2">The sequence shown here is derived from an EMBL/GenBank/DDBJ whole genome shotgun (WGS) entry which is preliminary data.</text>
</comment>
<reference evidence="2 3" key="1">
    <citation type="submission" date="2019-06" db="EMBL/GenBank/DDBJ databases">
        <title>Tsukamurella conjunctivitidis sp. nov., Tsukamurella assacharolytica sp. nov. and Tsukamurella sputae sp. nov. isolated from patients with conjunctivitis, bacteraemia (lymphoma) and respiratory infection (sputum) in Hong Kong.</title>
        <authorList>
            <person name="Teng J.L.L."/>
            <person name="Lee H.H."/>
            <person name="Fong J.Y.H."/>
            <person name="Fok K.M.N."/>
            <person name="Lau S.K.P."/>
            <person name="Woo P.C.Y."/>
        </authorList>
    </citation>
    <scope>NUCLEOTIDE SEQUENCE [LARGE SCALE GENOMIC DNA]</scope>
    <source>
        <strain evidence="2 3">HKU71</strain>
    </source>
</reference>
<gene>
    <name evidence="2" type="ORF">FK529_06085</name>
</gene>
<organism evidence="2 3">
    <name type="scientific">Tsukamurella asaccharolytica</name>
    <dbReference type="NCBI Taxonomy" id="2592067"/>
    <lineage>
        <taxon>Bacteria</taxon>
        <taxon>Bacillati</taxon>
        <taxon>Actinomycetota</taxon>
        <taxon>Actinomycetes</taxon>
        <taxon>Mycobacteriales</taxon>
        <taxon>Tsukamurellaceae</taxon>
        <taxon>Tsukamurella</taxon>
    </lineage>
</organism>
<feature type="region of interest" description="Disordered" evidence="1">
    <location>
        <begin position="44"/>
        <end position="67"/>
    </location>
</feature>